<evidence type="ECO:0000313" key="1">
    <source>
        <dbReference type="EMBL" id="MDG3585766.1"/>
    </source>
</evidence>
<dbReference type="Proteomes" id="UP001153642">
    <property type="component" value="Unassembled WGS sequence"/>
</dbReference>
<dbReference type="EMBL" id="JAPMUA010000002">
    <property type="protein sequence ID" value="MDG3585766.1"/>
    <property type="molecule type" value="Genomic_DNA"/>
</dbReference>
<dbReference type="RefSeq" id="WP_277898978.1">
    <property type="nucleotide sequence ID" value="NZ_JAPMUA010000002.1"/>
</dbReference>
<sequence length="187" mass="21671">MDLKRYTFKEFLSLSDESIIDSYLFVLEALKPLKTLNKKPLKELINLSFGEVINAKLILTQPTKEGLVELIKMVSNLKKKQIYDLSIYDFYGVLNNLKEQVITINEMEENNLVSKHTSIEWEMVDGSKRLSKYGVLNTIDKLAKGDILKYEQIEKLPYQLVLSKLMMDMEKSDIEADINNIKMKKIA</sequence>
<proteinExistence type="predicted"/>
<protein>
    <submittedName>
        <fullName evidence="1">Uncharacterized protein</fullName>
    </submittedName>
</protein>
<keyword evidence="2" id="KW-1185">Reference proteome</keyword>
<comment type="caution">
    <text evidence="1">The sequence shown here is derived from an EMBL/GenBank/DDBJ whole genome shotgun (WGS) entry which is preliminary data.</text>
</comment>
<gene>
    <name evidence="1" type="ORF">OSR52_07780</name>
</gene>
<reference evidence="1" key="1">
    <citation type="submission" date="2022-11" db="EMBL/GenBank/DDBJ databases">
        <title>High-quality draft genome sequence of Galbibacter sp. strain CMA-7.</title>
        <authorList>
            <person name="Wei L."/>
            <person name="Dong C."/>
            <person name="Shao Z."/>
        </authorList>
    </citation>
    <scope>NUCLEOTIDE SEQUENCE</scope>
    <source>
        <strain evidence="1">CMA-7</strain>
    </source>
</reference>
<accession>A0ABT6FR75</accession>
<organism evidence="1 2">
    <name type="scientific">Galbibacter pacificus</name>
    <dbReference type="NCBI Taxonomy" id="2996052"/>
    <lineage>
        <taxon>Bacteria</taxon>
        <taxon>Pseudomonadati</taxon>
        <taxon>Bacteroidota</taxon>
        <taxon>Flavobacteriia</taxon>
        <taxon>Flavobacteriales</taxon>
        <taxon>Flavobacteriaceae</taxon>
        <taxon>Galbibacter</taxon>
    </lineage>
</organism>
<name>A0ABT6FR75_9FLAO</name>
<evidence type="ECO:0000313" key="2">
    <source>
        <dbReference type="Proteomes" id="UP001153642"/>
    </source>
</evidence>